<dbReference type="GO" id="GO:0071555">
    <property type="term" value="P:cell wall organization"/>
    <property type="evidence" value="ECO:0007669"/>
    <property type="project" value="UniProtKB-KW"/>
</dbReference>
<dbReference type="PROSITE" id="PS00924">
    <property type="entry name" value="ASP_GLU_RACEMASE_2"/>
    <property type="match status" value="1"/>
</dbReference>
<dbReference type="GO" id="GO:0009252">
    <property type="term" value="P:peptidoglycan biosynthetic process"/>
    <property type="evidence" value="ECO:0007669"/>
    <property type="project" value="UniProtKB-UniRule"/>
</dbReference>
<comment type="function">
    <text evidence="7">Provides the (R)-glutamate required for cell wall biosynthesis.</text>
</comment>
<dbReference type="AlphaFoldDB" id="I0WI53"/>
<comment type="similarity">
    <text evidence="7">Belongs to the aspartate/glutamate racemases family.</text>
</comment>
<dbReference type="RefSeq" id="WP_008237672.1">
    <property type="nucleotide sequence ID" value="NZ_AJJU01000003.1"/>
</dbReference>
<feature type="active site" description="Proton donor/acceptor" evidence="7">
    <location>
        <position position="184"/>
    </location>
</feature>
<name>I0WI53_9FLAO</name>
<dbReference type="InterPro" id="IPR018187">
    <property type="entry name" value="Asp/Glu_racemase_AS_1"/>
</dbReference>
<dbReference type="Proteomes" id="UP000005938">
    <property type="component" value="Unassembled WGS sequence"/>
</dbReference>
<dbReference type="InterPro" id="IPR033134">
    <property type="entry name" value="Asp/Glu_racemase_AS_2"/>
</dbReference>
<evidence type="ECO:0000256" key="7">
    <source>
        <dbReference type="HAMAP-Rule" id="MF_00258"/>
    </source>
</evidence>
<feature type="binding site" evidence="7">
    <location>
        <begin position="11"/>
        <end position="12"/>
    </location>
    <ligand>
        <name>substrate</name>
    </ligand>
</feature>
<evidence type="ECO:0000313" key="9">
    <source>
        <dbReference type="Proteomes" id="UP000005938"/>
    </source>
</evidence>
<dbReference type="Gene3D" id="3.40.50.1860">
    <property type="match status" value="2"/>
</dbReference>
<dbReference type="UniPathway" id="UPA00219"/>
<dbReference type="PATRIC" id="fig|946077.3.peg.806"/>
<comment type="caution">
    <text evidence="8">The sequence shown here is derived from an EMBL/GenBank/DDBJ whole genome shotgun (WGS) entry which is preliminary data.</text>
</comment>
<dbReference type="PANTHER" id="PTHR21198:SF2">
    <property type="entry name" value="GLUTAMATE RACEMASE"/>
    <property type="match status" value="1"/>
</dbReference>
<dbReference type="Pfam" id="PF01177">
    <property type="entry name" value="Asp_Glu_race"/>
    <property type="match status" value="1"/>
</dbReference>
<dbReference type="HAMAP" id="MF_00258">
    <property type="entry name" value="Glu_racemase"/>
    <property type="match status" value="1"/>
</dbReference>
<organism evidence="8 9">
    <name type="scientific">Imtechella halotolerans K1</name>
    <dbReference type="NCBI Taxonomy" id="946077"/>
    <lineage>
        <taxon>Bacteria</taxon>
        <taxon>Pseudomonadati</taxon>
        <taxon>Bacteroidota</taxon>
        <taxon>Flavobacteriia</taxon>
        <taxon>Flavobacteriales</taxon>
        <taxon>Flavobacteriaceae</taxon>
        <taxon>Imtechella</taxon>
    </lineage>
</organism>
<evidence type="ECO:0000256" key="6">
    <source>
        <dbReference type="ARBA" id="ARBA00023316"/>
    </source>
</evidence>
<proteinExistence type="inferred from homology"/>
<dbReference type="FunFam" id="3.40.50.1860:FF:000001">
    <property type="entry name" value="Glutamate racemase"/>
    <property type="match status" value="1"/>
</dbReference>
<feature type="binding site" evidence="7">
    <location>
        <begin position="75"/>
        <end position="76"/>
    </location>
    <ligand>
        <name>substrate</name>
    </ligand>
</feature>
<dbReference type="InterPro" id="IPR004391">
    <property type="entry name" value="Glu_race"/>
</dbReference>
<feature type="binding site" evidence="7">
    <location>
        <begin position="43"/>
        <end position="44"/>
    </location>
    <ligand>
        <name>substrate</name>
    </ligand>
</feature>
<gene>
    <name evidence="7" type="primary">murI</name>
    <name evidence="8" type="ORF">W5A_03964</name>
</gene>
<dbReference type="OrthoDB" id="9801055at2"/>
<dbReference type="SUPFAM" id="SSF53681">
    <property type="entry name" value="Aspartate/glutamate racemase"/>
    <property type="match status" value="2"/>
</dbReference>
<keyword evidence="9" id="KW-1185">Reference proteome</keyword>
<dbReference type="InterPro" id="IPR001920">
    <property type="entry name" value="Asp/Glu_race"/>
</dbReference>
<accession>I0WI53</accession>
<evidence type="ECO:0000313" key="8">
    <source>
        <dbReference type="EMBL" id="EID76069.1"/>
    </source>
</evidence>
<dbReference type="eggNOG" id="COG0796">
    <property type="taxonomic scope" value="Bacteria"/>
</dbReference>
<sequence length="263" mass="29388">MTSSQPIGIFDSGIGGTSVWKEIIQLLPYENTYYLADSKNAPYGQKSKEEIIALSEKNTEWLLNQNCKIIVVACNTATTNAIVHLRAKYDIPFVGIEPAIKPAALQSKTKTIGILATKGTLSSDLFHKTTQLYSDGIDVIEQVGEGLVTLIEKGEIHSKEMEHLLSKYLKPMLLKNIDFLVLGCTHYPYLIPQITKILPKHITIIDSGEAVAKQTQNILGHKNLLQLDRTRLGVHKLHTNSQLEILKQFVKPSETIMVTYMDF</sequence>
<evidence type="ECO:0000256" key="2">
    <source>
        <dbReference type="ARBA" id="ARBA00013090"/>
    </source>
</evidence>
<dbReference type="PROSITE" id="PS00923">
    <property type="entry name" value="ASP_GLU_RACEMASE_1"/>
    <property type="match status" value="1"/>
</dbReference>
<comment type="pathway">
    <text evidence="7">Cell wall biogenesis; peptidoglycan biosynthesis.</text>
</comment>
<feature type="active site" description="Proton donor/acceptor" evidence="7">
    <location>
        <position position="74"/>
    </location>
</feature>
<dbReference type="STRING" id="946077.W5A_03964"/>
<evidence type="ECO:0000256" key="5">
    <source>
        <dbReference type="ARBA" id="ARBA00023235"/>
    </source>
</evidence>
<evidence type="ECO:0000256" key="1">
    <source>
        <dbReference type="ARBA" id="ARBA00001602"/>
    </source>
</evidence>
<keyword evidence="5 7" id="KW-0413">Isomerase</keyword>
<feature type="binding site" evidence="7">
    <location>
        <begin position="185"/>
        <end position="186"/>
    </location>
    <ligand>
        <name>substrate</name>
    </ligand>
</feature>
<dbReference type="EC" id="5.1.1.3" evidence="2 7"/>
<keyword evidence="4 7" id="KW-0573">Peptidoglycan synthesis</keyword>
<comment type="catalytic activity">
    <reaction evidence="1 7">
        <text>L-glutamate = D-glutamate</text>
        <dbReference type="Rhea" id="RHEA:12813"/>
        <dbReference type="ChEBI" id="CHEBI:29985"/>
        <dbReference type="ChEBI" id="CHEBI:29986"/>
        <dbReference type="EC" id="5.1.1.3"/>
    </reaction>
</comment>
<evidence type="ECO:0000256" key="3">
    <source>
        <dbReference type="ARBA" id="ARBA00022960"/>
    </source>
</evidence>
<reference evidence="8 9" key="1">
    <citation type="journal article" date="2012" name="J. Bacteriol.">
        <title>Genome Sequence of the Halotolerant Bacterium Imtechella halotolerans K1T.</title>
        <authorList>
            <person name="Kumar S."/>
            <person name="Vikram S."/>
            <person name="Subramanian S."/>
            <person name="Raghava G.P."/>
            <person name="Pinnaka A.K."/>
        </authorList>
    </citation>
    <scope>NUCLEOTIDE SEQUENCE [LARGE SCALE GENOMIC DNA]</scope>
    <source>
        <strain evidence="8 9">K1</strain>
    </source>
</reference>
<keyword evidence="6 7" id="KW-0961">Cell wall biogenesis/degradation</keyword>
<dbReference type="PANTHER" id="PTHR21198">
    <property type="entry name" value="GLUTAMATE RACEMASE"/>
    <property type="match status" value="1"/>
</dbReference>
<dbReference type="GO" id="GO:0008881">
    <property type="term" value="F:glutamate racemase activity"/>
    <property type="evidence" value="ECO:0007669"/>
    <property type="project" value="UniProtKB-UniRule"/>
</dbReference>
<protein>
    <recommendedName>
        <fullName evidence="2 7">Glutamate racemase</fullName>
        <ecNumber evidence="2 7">5.1.1.3</ecNumber>
    </recommendedName>
</protein>
<dbReference type="EMBL" id="AJJU01000003">
    <property type="protein sequence ID" value="EID76069.1"/>
    <property type="molecule type" value="Genomic_DNA"/>
</dbReference>
<keyword evidence="3 7" id="KW-0133">Cell shape</keyword>
<dbReference type="NCBIfam" id="TIGR00067">
    <property type="entry name" value="glut_race"/>
    <property type="match status" value="1"/>
</dbReference>
<evidence type="ECO:0000256" key="4">
    <source>
        <dbReference type="ARBA" id="ARBA00022984"/>
    </source>
</evidence>
<dbReference type="GO" id="GO:0008360">
    <property type="term" value="P:regulation of cell shape"/>
    <property type="evidence" value="ECO:0007669"/>
    <property type="project" value="UniProtKB-KW"/>
</dbReference>
<dbReference type="InterPro" id="IPR015942">
    <property type="entry name" value="Asp/Glu/hydantoin_racemase"/>
</dbReference>